<dbReference type="STRING" id="1121922.GCA_000428905_00382"/>
<evidence type="ECO:0000313" key="11">
    <source>
        <dbReference type="EMBL" id="GAC29752.1"/>
    </source>
</evidence>
<evidence type="ECO:0000256" key="8">
    <source>
        <dbReference type="ARBA" id="ARBA00051245"/>
    </source>
</evidence>
<feature type="domain" description="AAA" evidence="10">
    <location>
        <begin position="151"/>
        <end position="294"/>
    </location>
</feature>
<dbReference type="SUPFAM" id="SSF52540">
    <property type="entry name" value="P-loop containing nucleoside triphosphate hydrolases"/>
    <property type="match status" value="1"/>
</dbReference>
<keyword evidence="12" id="KW-1185">Reference proteome</keyword>
<evidence type="ECO:0000256" key="4">
    <source>
        <dbReference type="ARBA" id="ARBA00022741"/>
    </source>
</evidence>
<organism evidence="11 12">
    <name type="scientific">Brumicola pallidula DSM 14239 = ACAM 615</name>
    <dbReference type="NCBI Taxonomy" id="1121922"/>
    <lineage>
        <taxon>Bacteria</taxon>
        <taxon>Pseudomonadati</taxon>
        <taxon>Pseudomonadota</taxon>
        <taxon>Gammaproteobacteria</taxon>
        <taxon>Alteromonadales</taxon>
        <taxon>Alteromonadaceae</taxon>
        <taxon>Brumicola</taxon>
    </lineage>
</organism>
<comment type="catalytic activity">
    <reaction evidence="8">
        <text>L-tyrosyl-[protein] + ATP = O-phospho-L-tyrosyl-[protein] + ADP + H(+)</text>
        <dbReference type="Rhea" id="RHEA:10596"/>
        <dbReference type="Rhea" id="RHEA-COMP:10136"/>
        <dbReference type="Rhea" id="RHEA-COMP:20101"/>
        <dbReference type="ChEBI" id="CHEBI:15378"/>
        <dbReference type="ChEBI" id="CHEBI:30616"/>
        <dbReference type="ChEBI" id="CHEBI:46858"/>
        <dbReference type="ChEBI" id="CHEBI:61978"/>
        <dbReference type="ChEBI" id="CHEBI:456216"/>
        <dbReference type="EC" id="2.7.10.2"/>
    </reaction>
</comment>
<dbReference type="EMBL" id="BAEQ01000050">
    <property type="protein sequence ID" value="GAC29752.1"/>
    <property type="molecule type" value="Genomic_DNA"/>
</dbReference>
<evidence type="ECO:0000256" key="6">
    <source>
        <dbReference type="ARBA" id="ARBA00022840"/>
    </source>
</evidence>
<dbReference type="PANTHER" id="PTHR32309">
    <property type="entry name" value="TYROSINE-PROTEIN KINASE"/>
    <property type="match status" value="1"/>
</dbReference>
<dbReference type="Pfam" id="PF13614">
    <property type="entry name" value="AAA_31"/>
    <property type="match status" value="1"/>
</dbReference>
<evidence type="ECO:0000256" key="7">
    <source>
        <dbReference type="ARBA" id="ARBA00023137"/>
    </source>
</evidence>
<evidence type="ECO:0000256" key="2">
    <source>
        <dbReference type="ARBA" id="ARBA00011903"/>
    </source>
</evidence>
<feature type="compositionally biased region" description="Basic and acidic residues" evidence="9">
    <location>
        <begin position="74"/>
        <end position="92"/>
    </location>
</feature>
<keyword evidence="4" id="KW-0547">Nucleotide-binding</keyword>
<dbReference type="EC" id="2.7.10.2" evidence="2"/>
<accession>K6ZHA5</accession>
<dbReference type="OrthoDB" id="9775724at2"/>
<dbReference type="GO" id="GO:0005524">
    <property type="term" value="F:ATP binding"/>
    <property type="evidence" value="ECO:0007669"/>
    <property type="project" value="UniProtKB-KW"/>
</dbReference>
<protein>
    <recommendedName>
        <fullName evidence="2">non-specific protein-tyrosine kinase</fullName>
        <ecNumber evidence="2">2.7.10.2</ecNumber>
    </recommendedName>
</protein>
<dbReference type="GO" id="GO:0004715">
    <property type="term" value="F:non-membrane spanning protein tyrosine kinase activity"/>
    <property type="evidence" value="ECO:0007669"/>
    <property type="project" value="UniProtKB-EC"/>
</dbReference>
<proteinExistence type="inferred from homology"/>
<evidence type="ECO:0000313" key="12">
    <source>
        <dbReference type="Proteomes" id="UP000006251"/>
    </source>
</evidence>
<name>K6ZHA5_9ALTE</name>
<evidence type="ECO:0000256" key="5">
    <source>
        <dbReference type="ARBA" id="ARBA00022777"/>
    </source>
</evidence>
<evidence type="ECO:0000256" key="9">
    <source>
        <dbReference type="SAM" id="MobiDB-lite"/>
    </source>
</evidence>
<dbReference type="InterPro" id="IPR025669">
    <property type="entry name" value="AAA_dom"/>
</dbReference>
<feature type="compositionally biased region" description="Basic and acidic residues" evidence="9">
    <location>
        <begin position="25"/>
        <end position="34"/>
    </location>
</feature>
<dbReference type="NCBIfam" id="TIGR03018">
    <property type="entry name" value="pepcterm_TyrKin"/>
    <property type="match status" value="1"/>
</dbReference>
<evidence type="ECO:0000259" key="10">
    <source>
        <dbReference type="Pfam" id="PF13614"/>
    </source>
</evidence>
<feature type="compositionally biased region" description="Polar residues" evidence="9">
    <location>
        <begin position="39"/>
        <end position="58"/>
    </location>
</feature>
<keyword evidence="7" id="KW-0829">Tyrosine-protein kinase</keyword>
<dbReference type="RefSeq" id="WP_006013078.1">
    <property type="nucleotide sequence ID" value="NZ_BAEQ01000050.1"/>
</dbReference>
<dbReference type="InterPro" id="IPR050445">
    <property type="entry name" value="Bact_polysacc_biosynth/exp"/>
</dbReference>
<evidence type="ECO:0000256" key="1">
    <source>
        <dbReference type="ARBA" id="ARBA00007316"/>
    </source>
</evidence>
<dbReference type="PANTHER" id="PTHR32309:SF13">
    <property type="entry name" value="FERRIC ENTEROBACTIN TRANSPORT PROTEIN FEPE"/>
    <property type="match status" value="1"/>
</dbReference>
<keyword evidence="6" id="KW-0067">ATP-binding</keyword>
<dbReference type="Proteomes" id="UP000006251">
    <property type="component" value="Unassembled WGS sequence"/>
</dbReference>
<dbReference type="CDD" id="cd05387">
    <property type="entry name" value="BY-kinase"/>
    <property type="match status" value="1"/>
</dbReference>
<feature type="region of interest" description="Disordered" evidence="9">
    <location>
        <begin position="25"/>
        <end position="95"/>
    </location>
</feature>
<dbReference type="GO" id="GO:0005886">
    <property type="term" value="C:plasma membrane"/>
    <property type="evidence" value="ECO:0007669"/>
    <property type="project" value="TreeGrafter"/>
</dbReference>
<dbReference type="NCBIfam" id="TIGR01007">
    <property type="entry name" value="eps_fam"/>
    <property type="match status" value="1"/>
</dbReference>
<keyword evidence="5" id="KW-0418">Kinase</keyword>
<sequence length="353" mass="38474">MNNTIEKALLRQKEAERLKKEAALLNAEGEKLDPPDVASASNVETGAVNSDSDSTETAKVNIIEQAYPAVESAKPAEKPDEKSDEKSGEKSVENAQLTSQTFEIDIADLESRGFVSLHSTRSQINEEYREIKRKLLSNAFGALSKTLTNANIIMVTSARPSEGKTFTAINLALSIAAEKDKRVLLVDADVLKPNTLRTLGLKERHGLIEYLLGDVKEIGDVMFGSNIDKLRIIPAGRAHHLSTELLASKAMSDLITEFSTRYPDRVIIIDTPPIIGINESAVLANFAGQAVVVVEEGRSKLSDIQKAVARLNPNMAIGFVVNKSLNSSEQTGYYGYHHYGSDREGEEQPAPKA</sequence>
<reference evidence="12" key="1">
    <citation type="journal article" date="2014" name="Environ. Microbiol.">
        <title>Comparative genomics of the marine bacterial genus Glaciecola reveals the high degree of genomic diversity and genomic characteristic for cold adaptation.</title>
        <authorList>
            <person name="Qin Q.L."/>
            <person name="Xie B.B."/>
            <person name="Yu Y."/>
            <person name="Shu Y.L."/>
            <person name="Rong J.C."/>
            <person name="Zhang Y.J."/>
            <person name="Zhao D.L."/>
            <person name="Chen X.L."/>
            <person name="Zhang X.Y."/>
            <person name="Chen B."/>
            <person name="Zhou B.C."/>
            <person name="Zhang Y.Z."/>
        </authorList>
    </citation>
    <scope>NUCLEOTIDE SEQUENCE [LARGE SCALE GENOMIC DNA]</scope>
    <source>
        <strain evidence="12">ACAM 615</strain>
    </source>
</reference>
<dbReference type="AlphaFoldDB" id="K6ZHA5"/>
<dbReference type="InterPro" id="IPR005702">
    <property type="entry name" value="Wzc-like_C"/>
</dbReference>
<gene>
    <name evidence="11" type="ORF">GPAL_2901</name>
</gene>
<evidence type="ECO:0000256" key="3">
    <source>
        <dbReference type="ARBA" id="ARBA00022679"/>
    </source>
</evidence>
<dbReference type="Gene3D" id="3.40.50.300">
    <property type="entry name" value="P-loop containing nucleotide triphosphate hydrolases"/>
    <property type="match status" value="1"/>
</dbReference>
<dbReference type="InterPro" id="IPR027417">
    <property type="entry name" value="P-loop_NTPase"/>
</dbReference>
<comment type="similarity">
    <text evidence="1">Belongs to the CpsD/CapB family.</text>
</comment>
<comment type="caution">
    <text evidence="11">The sequence shown here is derived from an EMBL/GenBank/DDBJ whole genome shotgun (WGS) entry which is preliminary data.</text>
</comment>
<keyword evidence="3" id="KW-0808">Transferase</keyword>